<dbReference type="EMBL" id="NMPR01000190">
    <property type="protein sequence ID" value="KAA8628336.1"/>
    <property type="molecule type" value="Genomic_DNA"/>
</dbReference>
<evidence type="ECO:0000313" key="3">
    <source>
        <dbReference type="Proteomes" id="UP000433876"/>
    </source>
</evidence>
<dbReference type="PANTHER" id="PTHR37048:SF2">
    <property type="entry name" value="QUESTIONABLE PROTEIN"/>
    <property type="match status" value="1"/>
</dbReference>
<feature type="region of interest" description="Disordered" evidence="1">
    <location>
        <begin position="1"/>
        <end position="20"/>
    </location>
</feature>
<evidence type="ECO:0000313" key="2">
    <source>
        <dbReference type="EMBL" id="KAA8628336.1"/>
    </source>
</evidence>
<feature type="compositionally biased region" description="Pro residues" evidence="1">
    <location>
        <begin position="262"/>
        <end position="271"/>
    </location>
</feature>
<comment type="caution">
    <text evidence="2">The sequence shown here is derived from an EMBL/GenBank/DDBJ whole genome shotgun (WGS) entry which is preliminary data.</text>
</comment>
<gene>
    <name evidence="2" type="ORF">SMACR_08219</name>
</gene>
<proteinExistence type="predicted"/>
<feature type="region of interest" description="Disordered" evidence="1">
    <location>
        <begin position="221"/>
        <end position="327"/>
    </location>
</feature>
<feature type="compositionally biased region" description="Low complexity" evidence="1">
    <location>
        <begin position="272"/>
        <end position="290"/>
    </location>
</feature>
<feature type="compositionally biased region" description="Pro residues" evidence="1">
    <location>
        <begin position="448"/>
        <end position="478"/>
    </location>
</feature>
<dbReference type="Proteomes" id="UP000433876">
    <property type="component" value="Unassembled WGS sequence"/>
</dbReference>
<protein>
    <submittedName>
        <fullName evidence="2">Uncharacterized protein</fullName>
    </submittedName>
</protein>
<dbReference type="AlphaFoldDB" id="A0A8S8ZHN5"/>
<dbReference type="PANTHER" id="PTHR37048">
    <property type="entry name" value="QUESTIONABLE PROTEIN"/>
    <property type="match status" value="1"/>
</dbReference>
<reference evidence="2 3" key="1">
    <citation type="submission" date="2017-07" db="EMBL/GenBank/DDBJ databases">
        <title>Genome sequence of the Sordaria macrospora wild type strain R19027.</title>
        <authorList>
            <person name="Nowrousian M."/>
            <person name="Teichert I."/>
            <person name="Kueck U."/>
        </authorList>
    </citation>
    <scope>NUCLEOTIDE SEQUENCE [LARGE SCALE GENOMIC DNA]</scope>
    <source>
        <strain evidence="2 3">R19027</strain>
        <tissue evidence="2">Mycelium</tissue>
    </source>
</reference>
<organism evidence="2 3">
    <name type="scientific">Sordaria macrospora</name>
    <dbReference type="NCBI Taxonomy" id="5147"/>
    <lineage>
        <taxon>Eukaryota</taxon>
        <taxon>Fungi</taxon>
        <taxon>Dikarya</taxon>
        <taxon>Ascomycota</taxon>
        <taxon>Pezizomycotina</taxon>
        <taxon>Sordariomycetes</taxon>
        <taxon>Sordariomycetidae</taxon>
        <taxon>Sordariales</taxon>
        <taxon>Sordariaceae</taxon>
        <taxon>Sordaria</taxon>
    </lineage>
</organism>
<feature type="compositionally biased region" description="Basic and acidic residues" evidence="1">
    <location>
        <begin position="529"/>
        <end position="548"/>
    </location>
</feature>
<feature type="region of interest" description="Disordered" evidence="1">
    <location>
        <begin position="496"/>
        <end position="548"/>
    </location>
</feature>
<accession>A0A8S8ZHN5</accession>
<feature type="compositionally biased region" description="Pro residues" evidence="1">
    <location>
        <begin position="291"/>
        <end position="315"/>
    </location>
</feature>
<dbReference type="VEuPathDB" id="FungiDB:SMAC_08219"/>
<feature type="region of interest" description="Disordered" evidence="1">
    <location>
        <begin position="393"/>
        <end position="480"/>
    </location>
</feature>
<sequence>MSTEPVIPRPAQEGHEPNTKKKLVHNGNAIEFAKDRKSQGLAGLIMWLPGDAKGVPRDYVSLKHPVVILSPAISATNKVEIVGMTSLGNQDLTKRFKASRKGMKQRAKYLPIEPTPSHPDMPERNMMLKMLPYSPKTPSYVNGSSNSRRTVLFSELAEYLHYDSIHKIYPRFYLENDSYHKLAAFAGFSAVQLLHTPADPEAEVDKQESVEQLEDTTEQLKDIKADNMSTEPPSEDEDNTQARPMDSQPFGLREPRPYHFIPRPPTPPSPAPLSSGPSTLAPPLGTTSTPEPSPPPPTPSTPAPLPPAPQTPAPSQPSADDDVPDDLTPEQERRIDLILQALDTQIRLNPVLSRQASERTYEQEMLWRARMVVAIMEEIAKISRLNDSLAARKSDMDDGRDGSATAKNTGEGKDASNDEAQDQTQDHPMDPEPFGSRNPQHEPYRFIPQPPTPTPSTPAPAPTSAPAPPPINDDPPPKTFHYMTLEEAKRIRMEDLERRSRLNASSSARASDDWRNRSATATSQGTGKDASRGARDDAKDKAAREDPGDRYRREVYKEARLWWTDLPRRTRLAIKWVPTSAVVGILGWKFWHSQLGGELFTEAVAGSEGLKVVGRGLMGVAVAMARGMSAVLKHCWRHPNQYGGIGLVYGLWLKGKLHVLVQVLAGMLFLMGCWDYVLSKPGDSSPLDGLFLPRRDDWR</sequence>
<name>A0A8S8ZHN5_SORMA</name>
<evidence type="ECO:0000256" key="1">
    <source>
        <dbReference type="SAM" id="MobiDB-lite"/>
    </source>
</evidence>